<evidence type="ECO:0000256" key="1">
    <source>
        <dbReference type="ARBA" id="ARBA00022737"/>
    </source>
</evidence>
<dbReference type="PANTHER" id="PTHR32305:SF15">
    <property type="entry name" value="PROTEIN RHSA-RELATED"/>
    <property type="match status" value="1"/>
</dbReference>
<keyword evidence="1" id="KW-0677">Repeat</keyword>
<sequence length="738" mass="79756">MWSIGQLVEKTDPLGNTTSYAWQPRTITSGKDVVVDLGYAMDTEIRAADLQSATTTRDGATYTSQYSNYDAFGKPGTLTETGPNGESRITTLTWYNDPTNWVIGLPADESYPGSATSRTYDGAGKLLSYTRDGVTTSYTYDAQGNRATETRPGGGQYSYTNYKLGIPQAENQPEGIIIARVVDNAGNVVSETNGQGQTTQYTFDGLHRVTSVTPPAGNTQNNSYTPTGKTSVRGTLSEVTLYDAFGRVASITRGGIAKTRTYDAYGRVSFISDPNAATGTTYQYDALGRVIKLTNADGTSQTTAYGPATRTVTDERGKATTYTYRSYGDPEKQFLMAIAAADPAANISLTRDARDQVTSVSQGGFTRTYGYNVNGYLASVNNPETGDTLYGRDIAGNMVSSQVGASGVTSYTYDSQNRQTAIIYPGGTPSVKKTYDKTGNLLTSSSSGGIRSFAYNSVGLPTQERLSIDGKLFKLSYAYDSNDRLRSVTYSPSGSVIEYAPDVLGRPTKVSGYVDKATYWPNGMIKRIAYANGTVTSFGQTPRLWPSFFNTETTAGAEYLKSSYSYDGVGNLLSVNDFVDNNMDRTLAYDDINRLVGANGFWGTGVLTYDGVGNLIQQAFGSNSLSYSYDVQNRLAAVNGQRVANLSYDVYGNVSASGGNTYTYDDVPNLVCVNCGNAASKLEYQYDGLNQRSSVSSAGNKIYEMQDSDGKLRMQLDGETLTEYFYLGDQRIAQRVSP</sequence>
<dbReference type="InterPro" id="IPR056823">
    <property type="entry name" value="TEN-like_YD-shell"/>
</dbReference>
<dbReference type="Pfam" id="PF25023">
    <property type="entry name" value="TEN_YD-shell"/>
    <property type="match status" value="1"/>
</dbReference>
<accession>A0A656GGU3</accession>
<comment type="caution">
    <text evidence="3">The sequence shown here is derived from an EMBL/GenBank/DDBJ whole genome shotgun (WGS) entry which is preliminary data.</text>
</comment>
<organism evidence="3 4">
    <name type="scientific">Pseudomonas amygdali pv. mori str. 301020</name>
    <dbReference type="NCBI Taxonomy" id="629261"/>
    <lineage>
        <taxon>Bacteria</taxon>
        <taxon>Pseudomonadati</taxon>
        <taxon>Pseudomonadota</taxon>
        <taxon>Gammaproteobacteria</taxon>
        <taxon>Pseudomonadales</taxon>
        <taxon>Pseudomonadaceae</taxon>
        <taxon>Pseudomonas</taxon>
        <taxon>Pseudomonas amygdali</taxon>
    </lineage>
</organism>
<dbReference type="PANTHER" id="PTHR32305">
    <property type="match status" value="1"/>
</dbReference>
<dbReference type="AlphaFoldDB" id="A0A656GGU3"/>
<evidence type="ECO:0000313" key="4">
    <source>
        <dbReference type="Proteomes" id="UP000003465"/>
    </source>
</evidence>
<proteinExistence type="predicted"/>
<gene>
    <name evidence="3" type="ORF">PSYMO_27279</name>
</gene>
<dbReference type="InterPro" id="IPR006530">
    <property type="entry name" value="YD"/>
</dbReference>
<dbReference type="Proteomes" id="UP000003465">
    <property type="component" value="Unassembled WGS sequence"/>
</dbReference>
<dbReference type="EMBL" id="AEAG01001072">
    <property type="protein sequence ID" value="EGH24958.1"/>
    <property type="molecule type" value="Genomic_DNA"/>
</dbReference>
<dbReference type="Gene3D" id="2.180.10.10">
    <property type="entry name" value="RHS repeat-associated core"/>
    <property type="match status" value="2"/>
</dbReference>
<feature type="domain" description="Teneurin-like YD-shell" evidence="2">
    <location>
        <begin position="475"/>
        <end position="693"/>
    </location>
</feature>
<dbReference type="NCBIfam" id="TIGR01643">
    <property type="entry name" value="YD_repeat_2x"/>
    <property type="match status" value="2"/>
</dbReference>
<dbReference type="InterPro" id="IPR031325">
    <property type="entry name" value="RHS_repeat"/>
</dbReference>
<dbReference type="InterPro" id="IPR050708">
    <property type="entry name" value="T6SS_VgrG/RHS"/>
</dbReference>
<protein>
    <submittedName>
        <fullName evidence="3">YD repeat-containing protein</fullName>
    </submittedName>
</protein>
<name>A0A656GGU3_PSEA0</name>
<evidence type="ECO:0000259" key="2">
    <source>
        <dbReference type="Pfam" id="PF25023"/>
    </source>
</evidence>
<reference evidence="3 4" key="1">
    <citation type="journal article" date="2011" name="PLoS Pathog.">
        <title>Dynamic evolution of pathogenicity revealed by sequencing and comparative genomics of 19 Pseudomonas syringae isolates.</title>
        <authorList>
            <person name="Baltrus D.A."/>
            <person name="Nishimura M.T."/>
            <person name="Romanchuk A."/>
            <person name="Chang J.H."/>
            <person name="Mukhtar M.S."/>
            <person name="Cherkis K."/>
            <person name="Roach J."/>
            <person name="Grant S.R."/>
            <person name="Jones C.D."/>
            <person name="Dangl J.L."/>
        </authorList>
    </citation>
    <scope>NUCLEOTIDE SEQUENCE [LARGE SCALE GENOMIC DNA]</scope>
    <source>
        <strain evidence="3 4">301020</strain>
    </source>
</reference>
<dbReference type="Pfam" id="PF05593">
    <property type="entry name" value="RHS_repeat"/>
    <property type="match status" value="4"/>
</dbReference>
<evidence type="ECO:0000313" key="3">
    <source>
        <dbReference type="EMBL" id="EGH24958.1"/>
    </source>
</evidence>